<sequence length="435" mass="46346">MSPTRAGIATAVIVLCAVAAPRPSLALDLESALLKVTAANPTLAAGVARAEAAKRRVGPAGAWESPTLELGVVNVPTSGGLDSDPMTMEMLRLSQRVPAFGANRLAREAARAEASGEAAAAEVSLLEIWGMTWETYGDAYVAGELARLAEAHDTEMAHMILAARARYESGNGRLEDILRAQAEQANTLSDAASFRAEEAQGHARLDALRGIEPGPVTEWLAPPPAVVIPATPDAWLAALGPAHPRLRAQRAQVDRYRLEARAARRAIWPDLELSGTYGRREPLLGRFSQPDMFSASVAWTLPIFAISRQRAEAAGLDAMARASDAERTAAELDLRARVLAAHAAAVAAQRAVALLADTVVTTQRRASDASWISYRAGTTDLWRVFESTHALYADEIALLRARQDLSRAEAQLLSLTGRGDLLGISLAPPAERSGR</sequence>
<name>A0A538UDX3_UNCEI</name>
<comment type="similarity">
    <text evidence="1">Belongs to the outer membrane factor (OMF) (TC 1.B.17) family.</text>
</comment>
<dbReference type="PANTHER" id="PTHR30203:SF23">
    <property type="entry name" value="OUTER MEMBRANE EFFLUX PROTEIN"/>
    <property type="match status" value="1"/>
</dbReference>
<protein>
    <submittedName>
        <fullName evidence="3">TolC family protein</fullName>
    </submittedName>
</protein>
<evidence type="ECO:0000256" key="2">
    <source>
        <dbReference type="SAM" id="SignalP"/>
    </source>
</evidence>
<feature type="chain" id="PRO_5021917076" evidence="2">
    <location>
        <begin position="27"/>
        <end position="435"/>
    </location>
</feature>
<accession>A0A538UDX3</accession>
<dbReference type="SUPFAM" id="SSF56954">
    <property type="entry name" value="Outer membrane efflux proteins (OEP)"/>
    <property type="match status" value="1"/>
</dbReference>
<dbReference type="InterPro" id="IPR003423">
    <property type="entry name" value="OMP_efflux"/>
</dbReference>
<dbReference type="PANTHER" id="PTHR30203">
    <property type="entry name" value="OUTER MEMBRANE CATION EFFLUX PROTEIN"/>
    <property type="match status" value="1"/>
</dbReference>
<proteinExistence type="inferred from homology"/>
<dbReference type="EMBL" id="VBPB01000013">
    <property type="protein sequence ID" value="TMQ74115.1"/>
    <property type="molecule type" value="Genomic_DNA"/>
</dbReference>
<dbReference type="GO" id="GO:0015562">
    <property type="term" value="F:efflux transmembrane transporter activity"/>
    <property type="evidence" value="ECO:0007669"/>
    <property type="project" value="InterPro"/>
</dbReference>
<evidence type="ECO:0000313" key="3">
    <source>
        <dbReference type="EMBL" id="TMQ74115.1"/>
    </source>
</evidence>
<dbReference type="Proteomes" id="UP000319771">
    <property type="component" value="Unassembled WGS sequence"/>
</dbReference>
<reference evidence="3 4" key="1">
    <citation type="journal article" date="2019" name="Nat. Microbiol.">
        <title>Mediterranean grassland soil C-N compound turnover is dependent on rainfall and depth, and is mediated by genomically divergent microorganisms.</title>
        <authorList>
            <person name="Diamond S."/>
            <person name="Andeer P.F."/>
            <person name="Li Z."/>
            <person name="Crits-Christoph A."/>
            <person name="Burstein D."/>
            <person name="Anantharaman K."/>
            <person name="Lane K.R."/>
            <person name="Thomas B.C."/>
            <person name="Pan C."/>
            <person name="Northen T.R."/>
            <person name="Banfield J.F."/>
        </authorList>
    </citation>
    <scope>NUCLEOTIDE SEQUENCE [LARGE SCALE GENOMIC DNA]</scope>
    <source>
        <strain evidence="3">WS_11</strain>
    </source>
</reference>
<dbReference type="Pfam" id="PF02321">
    <property type="entry name" value="OEP"/>
    <property type="match status" value="2"/>
</dbReference>
<comment type="caution">
    <text evidence="3">The sequence shown here is derived from an EMBL/GenBank/DDBJ whole genome shotgun (WGS) entry which is preliminary data.</text>
</comment>
<gene>
    <name evidence="3" type="ORF">E6K81_01200</name>
</gene>
<evidence type="ECO:0000313" key="4">
    <source>
        <dbReference type="Proteomes" id="UP000319771"/>
    </source>
</evidence>
<dbReference type="InterPro" id="IPR010131">
    <property type="entry name" value="MdtP/NodT-like"/>
</dbReference>
<dbReference type="AlphaFoldDB" id="A0A538UDX3"/>
<keyword evidence="2" id="KW-0732">Signal</keyword>
<feature type="signal peptide" evidence="2">
    <location>
        <begin position="1"/>
        <end position="26"/>
    </location>
</feature>
<evidence type="ECO:0000256" key="1">
    <source>
        <dbReference type="ARBA" id="ARBA00007613"/>
    </source>
</evidence>
<organism evidence="3 4">
    <name type="scientific">Eiseniibacteriota bacterium</name>
    <dbReference type="NCBI Taxonomy" id="2212470"/>
    <lineage>
        <taxon>Bacteria</taxon>
        <taxon>Candidatus Eiseniibacteriota</taxon>
    </lineage>
</organism>
<dbReference type="Gene3D" id="1.20.1600.10">
    <property type="entry name" value="Outer membrane efflux proteins (OEP)"/>
    <property type="match status" value="1"/>
</dbReference>